<dbReference type="Proteomes" id="UP000219374">
    <property type="component" value="Unassembled WGS sequence"/>
</dbReference>
<dbReference type="PROSITE" id="PS50005">
    <property type="entry name" value="TPR"/>
    <property type="match status" value="1"/>
</dbReference>
<evidence type="ECO:0000256" key="2">
    <source>
        <dbReference type="PROSITE-ProRule" id="PRU00339"/>
    </source>
</evidence>
<protein>
    <submittedName>
        <fullName evidence="3">Tetratricopeptide repeat-containing protein</fullName>
    </submittedName>
</protein>
<dbReference type="EMBL" id="OCND01000002">
    <property type="protein sequence ID" value="SOD53477.1"/>
    <property type="molecule type" value="Genomic_DNA"/>
</dbReference>
<feature type="repeat" description="TPR" evidence="2">
    <location>
        <begin position="104"/>
        <end position="137"/>
    </location>
</feature>
<dbReference type="PANTHER" id="PTHR12788">
    <property type="entry name" value="PROTEIN-TYROSINE SULFOTRANSFERASE 2"/>
    <property type="match status" value="1"/>
</dbReference>
<dbReference type="InterPro" id="IPR011990">
    <property type="entry name" value="TPR-like_helical_dom_sf"/>
</dbReference>
<organism evidence="3 4">
    <name type="scientific">Pseudoxanthomonas wuyuanensis</name>
    <dbReference type="NCBI Taxonomy" id="1073196"/>
    <lineage>
        <taxon>Bacteria</taxon>
        <taxon>Pseudomonadati</taxon>
        <taxon>Pseudomonadota</taxon>
        <taxon>Gammaproteobacteria</taxon>
        <taxon>Lysobacterales</taxon>
        <taxon>Lysobacteraceae</taxon>
        <taxon>Pseudoxanthomonas</taxon>
    </lineage>
</organism>
<dbReference type="GO" id="GO:0008476">
    <property type="term" value="F:protein-tyrosine sulfotransferase activity"/>
    <property type="evidence" value="ECO:0007669"/>
    <property type="project" value="InterPro"/>
</dbReference>
<dbReference type="Pfam" id="PF13469">
    <property type="entry name" value="Sulfotransfer_3"/>
    <property type="match status" value="1"/>
</dbReference>
<name>A0A286D496_9GAMM</name>
<keyword evidence="4" id="KW-1185">Reference proteome</keyword>
<reference evidence="3 4" key="1">
    <citation type="submission" date="2017-09" db="EMBL/GenBank/DDBJ databases">
        <authorList>
            <person name="Ehlers B."/>
            <person name="Leendertz F.H."/>
        </authorList>
    </citation>
    <scope>NUCLEOTIDE SEQUENCE [LARGE SCALE GENOMIC DNA]</scope>
    <source>
        <strain evidence="3 4">CGMCC 1.10978</strain>
    </source>
</reference>
<dbReference type="RefSeq" id="WP_097121179.1">
    <property type="nucleotide sequence ID" value="NZ_OCND01000002.1"/>
</dbReference>
<proteinExistence type="predicted"/>
<dbReference type="Gene3D" id="3.40.50.300">
    <property type="entry name" value="P-loop containing nucleotide triphosphate hydrolases"/>
    <property type="match status" value="1"/>
</dbReference>
<accession>A0A286D496</accession>
<keyword evidence="1" id="KW-0808">Transferase</keyword>
<dbReference type="PANTHER" id="PTHR12788:SF10">
    <property type="entry name" value="PROTEIN-TYROSINE SULFOTRANSFERASE"/>
    <property type="match status" value="1"/>
</dbReference>
<dbReference type="InterPro" id="IPR027417">
    <property type="entry name" value="P-loop_NTPase"/>
</dbReference>
<dbReference type="SMART" id="SM00028">
    <property type="entry name" value="TPR"/>
    <property type="match status" value="3"/>
</dbReference>
<gene>
    <name evidence="3" type="ORF">SAMN06296416_102430</name>
</gene>
<dbReference type="SUPFAM" id="SSF48452">
    <property type="entry name" value="TPR-like"/>
    <property type="match status" value="1"/>
</dbReference>
<evidence type="ECO:0000256" key="1">
    <source>
        <dbReference type="ARBA" id="ARBA00022679"/>
    </source>
</evidence>
<dbReference type="SUPFAM" id="SSF52540">
    <property type="entry name" value="P-loop containing nucleoside triphosphate hydrolases"/>
    <property type="match status" value="1"/>
</dbReference>
<keyword evidence="2" id="KW-0802">TPR repeat</keyword>
<dbReference type="OrthoDB" id="9766687at2"/>
<dbReference type="AlphaFoldDB" id="A0A286D496"/>
<evidence type="ECO:0000313" key="4">
    <source>
        <dbReference type="Proteomes" id="UP000219374"/>
    </source>
</evidence>
<dbReference type="Pfam" id="PF13181">
    <property type="entry name" value="TPR_8"/>
    <property type="match status" value="1"/>
</dbReference>
<evidence type="ECO:0000313" key="3">
    <source>
        <dbReference type="EMBL" id="SOD53477.1"/>
    </source>
</evidence>
<dbReference type="InterPro" id="IPR026634">
    <property type="entry name" value="TPST-like"/>
</dbReference>
<sequence length="524" mass="58424">MHPDIQQAIVALQQCRWEQAGALAARVLDSSPQDPDAHYIAGVSLLERNENLSALGHLKRAAALDGSRMEFRLLLARTHASLQDYGAALQEAERAMERVAPGDALAHDTLGVIFSQCHAHANALIAFQRAVGITPTNDGFRFNLGTTLTFFGRLEEAEHELEACLAINPHHWRAHHSLAQIRKQTIASNHIPRLSRLIAGVVGRVTATTYLNMALAKELEDIGEYEKAFNHYSIGKHTPKSLLGYSRERENALFNALACNFPWAEAALSPTGCSEEGPIFIVGMPRSGTTLVDRILSSHPLVHSAGELHCFPSAWKRALGGPGFEMFNPEHISKATDIDWERLGAAYLASTKPLVGSSPFFTDKLPHNFMYLGYIAMSLPNAKIVCVRRNPMDTCLSNFRQLFAPESPYFDYSYDLMDTGNYYILFDRLMAHWDQALPGRILQVRYESLVEEQEANIRKLLSHCNLPWDEACRRFEKNAAPVATASAVQVREGIYRSALGRWKRYGTQMDGLKQMLMDSGISCE</sequence>
<dbReference type="Gene3D" id="1.25.40.10">
    <property type="entry name" value="Tetratricopeptide repeat domain"/>
    <property type="match status" value="1"/>
</dbReference>
<dbReference type="InterPro" id="IPR019734">
    <property type="entry name" value="TPR_rpt"/>
</dbReference>
<dbReference type="Pfam" id="PF13432">
    <property type="entry name" value="TPR_16"/>
    <property type="match status" value="2"/>
</dbReference>